<dbReference type="AlphaFoldDB" id="A0A919JSF5"/>
<evidence type="ECO:0000256" key="3">
    <source>
        <dbReference type="ARBA" id="ARBA00022571"/>
    </source>
</evidence>
<dbReference type="InterPro" id="IPR020557">
    <property type="entry name" value="Fumarate_lyase_CS"/>
</dbReference>
<dbReference type="Gene3D" id="1.10.275.10">
    <property type="entry name" value="Fumarase/aspartase (N-terminal domain)"/>
    <property type="match status" value="1"/>
</dbReference>
<dbReference type="Pfam" id="PF14698">
    <property type="entry name" value="ASL_C2"/>
    <property type="match status" value="1"/>
</dbReference>
<evidence type="ECO:0000256" key="5">
    <source>
        <dbReference type="ARBA" id="ARBA00023239"/>
    </source>
</evidence>
<evidence type="ECO:0000313" key="9">
    <source>
        <dbReference type="EMBL" id="GIE54421.1"/>
    </source>
</evidence>
<keyword evidence="4" id="KW-0028">Amino-acid biosynthesis</keyword>
<dbReference type="Pfam" id="PF00206">
    <property type="entry name" value="Lyase_1"/>
    <property type="match status" value="1"/>
</dbReference>
<feature type="domain" description="Fumarate lyase N-terminal" evidence="7">
    <location>
        <begin position="97"/>
        <end position="302"/>
    </location>
</feature>
<dbReference type="PRINTS" id="PR00145">
    <property type="entry name" value="ARGSUCLYASE"/>
</dbReference>
<name>A0A919JSF5_9ACTN</name>
<dbReference type="PANTHER" id="PTHR43814:SF1">
    <property type="entry name" value="ARGININOSUCCINATE LYASE"/>
    <property type="match status" value="1"/>
</dbReference>
<dbReference type="Proteomes" id="UP000647172">
    <property type="component" value="Unassembled WGS sequence"/>
</dbReference>
<evidence type="ECO:0000313" key="10">
    <source>
        <dbReference type="Proteomes" id="UP000647172"/>
    </source>
</evidence>
<evidence type="ECO:0000256" key="2">
    <source>
        <dbReference type="ARBA" id="ARBA00012338"/>
    </source>
</evidence>
<dbReference type="EMBL" id="BOMQ01000102">
    <property type="protein sequence ID" value="GIE54421.1"/>
    <property type="molecule type" value="Genomic_DNA"/>
</dbReference>
<dbReference type="RefSeq" id="WP_203777220.1">
    <property type="nucleotide sequence ID" value="NZ_BOMQ01000102.1"/>
</dbReference>
<dbReference type="SUPFAM" id="SSF48557">
    <property type="entry name" value="L-aspartase-like"/>
    <property type="match status" value="1"/>
</dbReference>
<dbReference type="InterPro" id="IPR022761">
    <property type="entry name" value="Fumarate_lyase_N"/>
</dbReference>
<dbReference type="NCBIfam" id="TIGR00838">
    <property type="entry name" value="argH"/>
    <property type="match status" value="1"/>
</dbReference>
<evidence type="ECO:0000256" key="6">
    <source>
        <dbReference type="NCBIfam" id="TIGR00838"/>
    </source>
</evidence>
<dbReference type="Gene3D" id="1.20.200.10">
    <property type="entry name" value="Fumarase/aspartase (Central domain)"/>
    <property type="match status" value="1"/>
</dbReference>
<dbReference type="InterPro" id="IPR000362">
    <property type="entry name" value="Fumarate_lyase_fam"/>
</dbReference>
<dbReference type="InterPro" id="IPR024083">
    <property type="entry name" value="Fumarase/histidase_N"/>
</dbReference>
<dbReference type="InterPro" id="IPR008948">
    <property type="entry name" value="L-Aspartase-like"/>
</dbReference>
<evidence type="ECO:0000259" key="8">
    <source>
        <dbReference type="Pfam" id="PF14698"/>
    </source>
</evidence>
<gene>
    <name evidence="9" type="primary">argH_2</name>
    <name evidence="9" type="ORF">Ani05nite_79550</name>
</gene>
<sequence length="487" mass="50241">MSGTGRLTATIGPRTRRIVYGAPGPAEIRDELGQISTVDLAHVVMLAEQKLLPGDVAARLLGRITALRASGFAELAGVPAPRGLYLAYENLLAAELGAEVGGKLHTGRSRNDLKATTSALRLREQVGDLAAELLRLQAVLLNRARAHRDTVMPIYTHFQPAMPVTYGYYLTGIALAAGRDVLGLRHVLAGLDRCPLGAGAVAGTDLPIEPARTAALLGFEAAPVHATDAVASRDGVLRALAAAATAAVTLSRLGTDLQLWSTQEFGFLSFPDRLVGGSSAMPQKRNAFLLEHLKAAAGGAIGAWTAAAATMKSAPFTNSIEVGTEAVAGAGAALAAVRDAVQLAQVLVSGARPDAARMLRRTHEGFVTATVVANRLVRRGVPFRAAHHAVGAAVRAAVEAGATTLPPIADPGRAAPAAEVTLPPLAELIAEQVHGGGPGGFDAAQAAALTELAGHAEWFRARQARARAAARALDDAVRDLIRTGAPA</sequence>
<dbReference type="PRINTS" id="PR00149">
    <property type="entry name" value="FUMRATELYASE"/>
</dbReference>
<evidence type="ECO:0000256" key="4">
    <source>
        <dbReference type="ARBA" id="ARBA00022605"/>
    </source>
</evidence>
<evidence type="ECO:0000259" key="7">
    <source>
        <dbReference type="Pfam" id="PF00206"/>
    </source>
</evidence>
<reference evidence="9" key="1">
    <citation type="submission" date="2021-01" db="EMBL/GenBank/DDBJ databases">
        <title>Whole genome shotgun sequence of Actinoplanes nipponensis NBRC 14063.</title>
        <authorList>
            <person name="Komaki H."/>
            <person name="Tamura T."/>
        </authorList>
    </citation>
    <scope>NUCLEOTIDE SEQUENCE</scope>
    <source>
        <strain evidence="9">NBRC 14063</strain>
    </source>
</reference>
<dbReference type="EC" id="4.3.2.1" evidence="2 6"/>
<dbReference type="InterPro" id="IPR029419">
    <property type="entry name" value="Arg_succ_lyase_C"/>
</dbReference>
<dbReference type="InterPro" id="IPR009049">
    <property type="entry name" value="Argininosuccinate_lyase"/>
</dbReference>
<keyword evidence="10" id="KW-1185">Reference proteome</keyword>
<comment type="caution">
    <text evidence="9">The sequence shown here is derived from an EMBL/GenBank/DDBJ whole genome shotgun (WGS) entry which is preliminary data.</text>
</comment>
<dbReference type="Gene3D" id="1.10.40.30">
    <property type="entry name" value="Fumarase/aspartase (C-terminal domain)"/>
    <property type="match status" value="1"/>
</dbReference>
<dbReference type="PANTHER" id="PTHR43814">
    <property type="entry name" value="ARGININOSUCCINATE LYASE"/>
    <property type="match status" value="1"/>
</dbReference>
<comment type="pathway">
    <text evidence="1">Amino-acid biosynthesis; L-arginine biosynthesis; L-arginine from L-ornithine and carbamoyl phosphate: step 3/3.</text>
</comment>
<feature type="domain" description="Argininosuccinate lyase C-terminal" evidence="8">
    <location>
        <begin position="366"/>
        <end position="402"/>
    </location>
</feature>
<proteinExistence type="predicted"/>
<keyword evidence="5 9" id="KW-0456">Lyase</keyword>
<accession>A0A919JSF5</accession>
<evidence type="ECO:0000256" key="1">
    <source>
        <dbReference type="ARBA" id="ARBA00004941"/>
    </source>
</evidence>
<dbReference type="GO" id="GO:0042450">
    <property type="term" value="P:L-arginine biosynthetic process via ornithine"/>
    <property type="evidence" value="ECO:0007669"/>
    <property type="project" value="UniProtKB-UniRule"/>
</dbReference>
<protein>
    <recommendedName>
        <fullName evidence="2 6">Argininosuccinate lyase</fullName>
        <ecNumber evidence="2 6">4.3.2.1</ecNumber>
    </recommendedName>
</protein>
<dbReference type="GO" id="GO:0004056">
    <property type="term" value="F:argininosuccinate lyase activity"/>
    <property type="evidence" value="ECO:0007669"/>
    <property type="project" value="UniProtKB-UniRule"/>
</dbReference>
<organism evidence="9 10">
    <name type="scientific">Actinoplanes nipponensis</name>
    <dbReference type="NCBI Taxonomy" id="135950"/>
    <lineage>
        <taxon>Bacteria</taxon>
        <taxon>Bacillati</taxon>
        <taxon>Actinomycetota</taxon>
        <taxon>Actinomycetes</taxon>
        <taxon>Micromonosporales</taxon>
        <taxon>Micromonosporaceae</taxon>
        <taxon>Actinoplanes</taxon>
    </lineage>
</organism>
<keyword evidence="3" id="KW-0055">Arginine biosynthesis</keyword>
<dbReference type="GO" id="GO:0005829">
    <property type="term" value="C:cytosol"/>
    <property type="evidence" value="ECO:0007669"/>
    <property type="project" value="TreeGrafter"/>
</dbReference>
<dbReference type="PROSITE" id="PS00163">
    <property type="entry name" value="FUMARATE_LYASES"/>
    <property type="match status" value="1"/>
</dbReference>